<comment type="similarity">
    <text evidence="1 6">Belongs to the FHY3/FAR1 family.</text>
</comment>
<evidence type="ECO:0000256" key="4">
    <source>
        <dbReference type="ARBA" id="ARBA00022833"/>
    </source>
</evidence>
<proteinExistence type="inferred from homology"/>
<dbReference type="InterPro" id="IPR018289">
    <property type="entry name" value="MULE_transposase_dom"/>
</dbReference>
<feature type="domain" description="SWIM-type" evidence="7">
    <location>
        <begin position="632"/>
        <end position="663"/>
    </location>
</feature>
<dbReference type="InterPro" id="IPR006564">
    <property type="entry name" value="Znf_PMZ"/>
</dbReference>
<name>A0ABM3HHL3_9MYRT</name>
<keyword evidence="8" id="KW-1185">Reference proteome</keyword>
<keyword evidence="2 6" id="KW-0479">Metal-binding</keyword>
<evidence type="ECO:0000313" key="8">
    <source>
        <dbReference type="Proteomes" id="UP000827889"/>
    </source>
</evidence>
<dbReference type="InterPro" id="IPR031052">
    <property type="entry name" value="FHY3/FAR1"/>
</dbReference>
<evidence type="ECO:0000256" key="1">
    <source>
        <dbReference type="ARBA" id="ARBA00005889"/>
    </source>
</evidence>
<dbReference type="GeneID" id="115748460"/>
<dbReference type="PANTHER" id="PTHR31669:SF149">
    <property type="entry name" value="PROTEIN FAR1-RELATED SEQUENCE 12-RELATED"/>
    <property type="match status" value="1"/>
</dbReference>
<evidence type="ECO:0000313" key="9">
    <source>
        <dbReference type="RefSeq" id="XP_048136109.1"/>
    </source>
</evidence>
<protein>
    <recommendedName>
        <fullName evidence="6">Protein FAR1-RELATED SEQUENCE</fullName>
    </recommendedName>
</protein>
<organism evidence="8 9">
    <name type="scientific">Rhodamnia argentea</name>
    <dbReference type="NCBI Taxonomy" id="178133"/>
    <lineage>
        <taxon>Eukaryota</taxon>
        <taxon>Viridiplantae</taxon>
        <taxon>Streptophyta</taxon>
        <taxon>Embryophyta</taxon>
        <taxon>Tracheophyta</taxon>
        <taxon>Spermatophyta</taxon>
        <taxon>Magnoliopsida</taxon>
        <taxon>eudicotyledons</taxon>
        <taxon>Gunneridae</taxon>
        <taxon>Pentapetalae</taxon>
        <taxon>rosids</taxon>
        <taxon>malvids</taxon>
        <taxon>Myrtales</taxon>
        <taxon>Myrtaceae</taxon>
        <taxon>Myrtoideae</taxon>
        <taxon>Myrteae</taxon>
        <taxon>Australasian group</taxon>
        <taxon>Rhodamnia</taxon>
    </lineage>
</organism>
<sequence>MGVGEEEFEQEPYVGLEFNTADDARIFYGNYASRVGFKIRSGQLYRSRVDGSVCNRRFVCWKEGFQINSRTGCPAFIRVKKSDSGKWVLDQFAKDHNHDLDACEENHPANSQCKSSATTAKVVDLCRKPRIKQLDVVNNGCSSSSSIASAKRVKPGANEGQVKLEPFVGLKFDSANKAYQHYDTYAGNVGFRVRIGQLFRSKNDGSITSRRFVCSKEGFQHPSRVGCGAFMRIKRHDNGRWIVDRYQLEHNHELEVQMKANRGSASRKFLDEINETSEKLDIAKKHNGSLLKKHHMNNIGSDWYTVLHNYFQNRQAEDIGFFCAVDVQMGCCRSLFWADGRSRFSCSQFGDAIIFDTSYKQNNYVVPFATFVGVNHHKQAVLLGCALVADESTESFIWLFETWLRAMSGCHPKSIIADQDDSILQAIAQVFPSSHHRFSMWQIKAKECEHLSPLSSECKYEYEKCVYQSHTVGEFDAAWDALLSKYGLRENAWLKEMYEKRENWVPLYLRGTFFAGIPIDGGLDAFFYPYLNSQTSLEEFVVRYEQGLEQRRGSERKEDYNSFNLQAFLQTNEPMEEQCRRLYTLSVFKVFQRELLQSYSYLGAKIHEQGAISRYLIRKCGNENEKHIVTFCTSNLDVSCGCQMFESEGVLCRHALRLFQILDIRELPSRYILHRWTRSAEYGTIRDFDSGGSSHEIKAKMIWSLREIAAKYVEFGATSFEKYKLAYEIMHEGGRKLCWQRQTLTNF</sequence>
<dbReference type="Pfam" id="PF10551">
    <property type="entry name" value="MULE"/>
    <property type="match status" value="1"/>
</dbReference>
<keyword evidence="3 5" id="KW-0863">Zinc-finger</keyword>
<dbReference type="InterPro" id="IPR007527">
    <property type="entry name" value="Znf_SWIM"/>
</dbReference>
<keyword evidence="4 6" id="KW-0862">Zinc</keyword>
<dbReference type="RefSeq" id="XP_048136109.1">
    <property type="nucleotide sequence ID" value="XM_048280152.1"/>
</dbReference>
<evidence type="ECO:0000256" key="2">
    <source>
        <dbReference type="ARBA" id="ARBA00022723"/>
    </source>
</evidence>
<comment type="subcellular location">
    <subcellularLocation>
        <location evidence="6">Nucleus</location>
    </subcellularLocation>
</comment>
<dbReference type="Pfam" id="PF04434">
    <property type="entry name" value="SWIM"/>
    <property type="match status" value="1"/>
</dbReference>
<accession>A0ABM3HHL3</accession>
<dbReference type="PANTHER" id="PTHR31669">
    <property type="entry name" value="PROTEIN FAR1-RELATED SEQUENCE 10-RELATED"/>
    <property type="match status" value="1"/>
</dbReference>
<evidence type="ECO:0000256" key="3">
    <source>
        <dbReference type="ARBA" id="ARBA00022771"/>
    </source>
</evidence>
<evidence type="ECO:0000256" key="6">
    <source>
        <dbReference type="RuleBase" id="RU367018"/>
    </source>
</evidence>
<dbReference type="Pfam" id="PF03101">
    <property type="entry name" value="FAR1"/>
    <property type="match status" value="2"/>
</dbReference>
<comment type="function">
    <text evidence="6">Putative transcription activator involved in regulating light control of development.</text>
</comment>
<gene>
    <name evidence="9" type="primary">LOC115748460</name>
</gene>
<dbReference type="Proteomes" id="UP000827889">
    <property type="component" value="Chromosome 6"/>
</dbReference>
<reference evidence="9" key="1">
    <citation type="submission" date="2025-08" db="UniProtKB">
        <authorList>
            <consortium name="RefSeq"/>
        </authorList>
    </citation>
    <scope>IDENTIFICATION</scope>
    <source>
        <tissue evidence="9">Leaf</tissue>
    </source>
</reference>
<keyword evidence="6" id="KW-0539">Nucleus</keyword>
<dbReference type="PROSITE" id="PS50966">
    <property type="entry name" value="ZF_SWIM"/>
    <property type="match status" value="1"/>
</dbReference>
<evidence type="ECO:0000259" key="7">
    <source>
        <dbReference type="PROSITE" id="PS50966"/>
    </source>
</evidence>
<evidence type="ECO:0000256" key="5">
    <source>
        <dbReference type="PROSITE-ProRule" id="PRU00325"/>
    </source>
</evidence>
<dbReference type="InterPro" id="IPR004330">
    <property type="entry name" value="FAR1_DNA_bnd_dom"/>
</dbReference>
<dbReference type="SMART" id="SM00575">
    <property type="entry name" value="ZnF_PMZ"/>
    <property type="match status" value="1"/>
</dbReference>